<accession>A0A437MG30</accession>
<feature type="transmembrane region" description="Helical" evidence="1">
    <location>
        <begin position="248"/>
        <end position="272"/>
    </location>
</feature>
<dbReference type="Proteomes" id="UP000282957">
    <property type="component" value="Unassembled WGS sequence"/>
</dbReference>
<dbReference type="RefSeq" id="WP_127787263.1">
    <property type="nucleotide sequence ID" value="NZ_SACL01000003.1"/>
</dbReference>
<keyword evidence="3" id="KW-1185">Reference proteome</keyword>
<dbReference type="PANTHER" id="PTHR43359">
    <property type="entry name" value="FORMATE HYDROGENLYASE SUBUNIT 4"/>
    <property type="match status" value="1"/>
</dbReference>
<keyword evidence="1" id="KW-1133">Transmembrane helix</keyword>
<protein>
    <submittedName>
        <fullName evidence="2">Formate hydrogenlyase</fullName>
    </submittedName>
</protein>
<reference evidence="2 3" key="1">
    <citation type="submission" date="2019-01" db="EMBL/GenBank/DDBJ databases">
        <authorList>
            <person name="Chen W.-M."/>
        </authorList>
    </citation>
    <scope>NUCLEOTIDE SEQUENCE [LARGE SCALE GENOMIC DNA]</scope>
    <source>
        <strain evidence="2 3">CCP-6</strain>
    </source>
</reference>
<dbReference type="OrthoDB" id="9778499at2"/>
<dbReference type="AlphaFoldDB" id="A0A437MG30"/>
<dbReference type="PANTHER" id="PTHR43359:SF1">
    <property type="entry name" value="FORMATE HYDROGENLYASE SUBUNIT 4-RELATED"/>
    <property type="match status" value="1"/>
</dbReference>
<comment type="caution">
    <text evidence="2">The sequence shown here is derived from an EMBL/GenBank/DDBJ whole genome shotgun (WGS) entry which is preliminary data.</text>
</comment>
<dbReference type="EMBL" id="SACL01000003">
    <property type="protein sequence ID" value="RVT96611.1"/>
    <property type="molecule type" value="Genomic_DNA"/>
</dbReference>
<dbReference type="GO" id="GO:0005886">
    <property type="term" value="C:plasma membrane"/>
    <property type="evidence" value="ECO:0007669"/>
    <property type="project" value="TreeGrafter"/>
</dbReference>
<feature type="transmembrane region" description="Helical" evidence="1">
    <location>
        <begin position="221"/>
        <end position="242"/>
    </location>
</feature>
<keyword evidence="1" id="KW-0472">Membrane</keyword>
<gene>
    <name evidence="2" type="ORF">EOD42_09330</name>
</gene>
<proteinExistence type="predicted"/>
<feature type="transmembrane region" description="Helical" evidence="1">
    <location>
        <begin position="179"/>
        <end position="200"/>
    </location>
</feature>
<keyword evidence="1" id="KW-0812">Transmembrane</keyword>
<name>A0A437MG30_9PROT</name>
<evidence type="ECO:0000313" key="2">
    <source>
        <dbReference type="EMBL" id="RVT96611.1"/>
    </source>
</evidence>
<evidence type="ECO:0000256" key="1">
    <source>
        <dbReference type="SAM" id="Phobius"/>
    </source>
</evidence>
<feature type="transmembrane region" description="Helical" evidence="1">
    <location>
        <begin position="12"/>
        <end position="32"/>
    </location>
</feature>
<organism evidence="2 3">
    <name type="scientific">Rhodovarius crocodyli</name>
    <dbReference type="NCBI Taxonomy" id="1979269"/>
    <lineage>
        <taxon>Bacteria</taxon>
        <taxon>Pseudomonadati</taxon>
        <taxon>Pseudomonadota</taxon>
        <taxon>Alphaproteobacteria</taxon>
        <taxon>Acetobacterales</taxon>
        <taxon>Roseomonadaceae</taxon>
        <taxon>Rhodovarius</taxon>
    </lineage>
</organism>
<sequence length="306" mass="31715">MILSITATVLAQWLHGALVLALAPLLAGLLAMMGARLRGRRMPSVLDPWREIWRRCRQRPVLAQTAGPVTRCAPYVATASTWLALMLVPGFALGMALAPVGDVLVILGLLGLSRAAAALAEMDAGTAEGGLRASSRLSVAAFAAPVLLLGLLVLVMLSGSSNLDTIAAYVRENPPGPHVPLALTAAAMLAVALAGALGVADTDSVPAEASGRHLALWRLEAAMRLMLWLCLPAALFLPWGLVPADEGPLAWLLGMVAWLAKLVLLAGLLALLRGRGLPARRPQFLGAALLLAALAAALMFVSTGLA</sequence>
<evidence type="ECO:0000313" key="3">
    <source>
        <dbReference type="Proteomes" id="UP000282957"/>
    </source>
</evidence>
<keyword evidence="2" id="KW-0456">Lyase</keyword>
<feature type="transmembrane region" description="Helical" evidence="1">
    <location>
        <begin position="137"/>
        <end position="159"/>
    </location>
</feature>
<dbReference type="InterPro" id="IPR052561">
    <property type="entry name" value="ComplexI_Subunit1"/>
</dbReference>
<feature type="transmembrane region" description="Helical" evidence="1">
    <location>
        <begin position="284"/>
        <end position="305"/>
    </location>
</feature>
<dbReference type="GO" id="GO:0016829">
    <property type="term" value="F:lyase activity"/>
    <property type="evidence" value="ECO:0007669"/>
    <property type="project" value="UniProtKB-KW"/>
</dbReference>